<evidence type="ECO:0000313" key="2">
    <source>
        <dbReference type="Proteomes" id="UP000198748"/>
    </source>
</evidence>
<keyword evidence="2" id="KW-1185">Reference proteome</keyword>
<accession>A0A1G7B8C4</accession>
<dbReference type="STRING" id="659014.SAMN04487996_10497"/>
<sequence>MATLTVEVEDHELNFLRDLLNKFPFVKVSEEAAEDSDEEVHANIREGVKQLSLVEEGKLKTRSARDFLKEL</sequence>
<dbReference type="Proteomes" id="UP000198748">
    <property type="component" value="Unassembled WGS sequence"/>
</dbReference>
<evidence type="ECO:0000313" key="1">
    <source>
        <dbReference type="EMBL" id="SDE22505.1"/>
    </source>
</evidence>
<protein>
    <submittedName>
        <fullName evidence="1">Uncharacterized protein</fullName>
    </submittedName>
</protein>
<reference evidence="2" key="1">
    <citation type="submission" date="2016-10" db="EMBL/GenBank/DDBJ databases">
        <authorList>
            <person name="Varghese N."/>
            <person name="Submissions S."/>
        </authorList>
    </citation>
    <scope>NUCLEOTIDE SEQUENCE [LARGE SCALE GENOMIC DNA]</scope>
    <source>
        <strain evidence="2">DSM 25329</strain>
    </source>
</reference>
<gene>
    <name evidence="1" type="ORF">SAMN04487996_10497</name>
</gene>
<name>A0A1G7B8C4_9BACT</name>
<dbReference type="OrthoDB" id="965591at2"/>
<dbReference type="AlphaFoldDB" id="A0A1G7B8C4"/>
<organism evidence="1 2">
    <name type="scientific">Dyadobacter soli</name>
    <dbReference type="NCBI Taxonomy" id="659014"/>
    <lineage>
        <taxon>Bacteria</taxon>
        <taxon>Pseudomonadati</taxon>
        <taxon>Bacteroidota</taxon>
        <taxon>Cytophagia</taxon>
        <taxon>Cytophagales</taxon>
        <taxon>Spirosomataceae</taxon>
        <taxon>Dyadobacter</taxon>
    </lineage>
</organism>
<dbReference type="RefSeq" id="WP_090147938.1">
    <property type="nucleotide sequence ID" value="NZ_FNAN01000004.1"/>
</dbReference>
<proteinExistence type="predicted"/>
<dbReference type="EMBL" id="FNAN01000004">
    <property type="protein sequence ID" value="SDE22505.1"/>
    <property type="molecule type" value="Genomic_DNA"/>
</dbReference>